<dbReference type="Proteomes" id="UP001157109">
    <property type="component" value="Unassembled WGS sequence"/>
</dbReference>
<evidence type="ECO:0000313" key="15">
    <source>
        <dbReference type="Proteomes" id="UP001157109"/>
    </source>
</evidence>
<keyword evidence="4 10" id="KW-0812">Transmembrane</keyword>
<dbReference type="CDD" id="cd04590">
    <property type="entry name" value="CBS_pair_CorC_HlyC_assoc"/>
    <property type="match status" value="1"/>
</dbReference>
<comment type="subcellular location">
    <subcellularLocation>
        <location evidence="1">Cell membrane</location>
        <topology evidence="1">Multi-pass membrane protein</topology>
    </subcellularLocation>
</comment>
<dbReference type="InterPro" id="IPR044751">
    <property type="entry name" value="Ion_transp-like_CBS"/>
</dbReference>
<dbReference type="PROSITE" id="PS51846">
    <property type="entry name" value="CNNM"/>
    <property type="match status" value="1"/>
</dbReference>
<sequence length="452" mass="47718">MTSLALGLLVVILLTVATGYFVAQEFAYVAVDRGQLRRLADEGDAQAARAYEITERLSFTLSGAQLGITLTALLVGYAAEPLIGEGLAEALGGTGLPYAARLSLSVLVVLIFSTALQMVIGELAPKNLAIARPLPLARALARSTHLYLTVAGPIIRLFDSSSTRLLRAVGIEPVEELAHAATPDDLERIVDDSASEGALDPAISRLLDRGLRLRGLTVAQVMTPRVDVQTISASAPLTELLDLTEQGRARFPVVDTDNDDVLGVAGFTEILSVPGPERATTSVGDVARTAVVVPTTMPALSALEALRSAHQQIAVVIDEFGGLAGVITFEDLAEEVVGEIRDEDDVDEPTGGANPDGSWTVPAITRLDELDVATGLELAPGPGYDTLSGLVIATLGRLPREGEAIVVDLRPQHVDGSDEPHVGQVRIHVDELRRRVPAVVTITTVSKDGDQR</sequence>
<evidence type="ECO:0000259" key="12">
    <source>
        <dbReference type="PROSITE" id="PS51371"/>
    </source>
</evidence>
<dbReference type="PROSITE" id="PS51371">
    <property type="entry name" value="CBS"/>
    <property type="match status" value="2"/>
</dbReference>
<evidence type="ECO:0000256" key="6">
    <source>
        <dbReference type="ARBA" id="ARBA00022989"/>
    </source>
</evidence>
<dbReference type="InterPro" id="IPR036318">
    <property type="entry name" value="FAD-bd_PCMH-like_sf"/>
</dbReference>
<dbReference type="InterPro" id="IPR000644">
    <property type="entry name" value="CBS_dom"/>
</dbReference>
<dbReference type="PANTHER" id="PTHR43099">
    <property type="entry name" value="UPF0053 PROTEIN YRKA"/>
    <property type="match status" value="1"/>
</dbReference>
<name>A0ABQ6HSQ6_9MICO</name>
<dbReference type="InterPro" id="IPR016169">
    <property type="entry name" value="FAD-bd_PCMH_sub2"/>
</dbReference>
<dbReference type="Pfam" id="PF01595">
    <property type="entry name" value="CNNM"/>
    <property type="match status" value="1"/>
</dbReference>
<dbReference type="InterPro" id="IPR046342">
    <property type="entry name" value="CBS_dom_sf"/>
</dbReference>
<evidence type="ECO:0000256" key="7">
    <source>
        <dbReference type="ARBA" id="ARBA00023122"/>
    </source>
</evidence>
<reference evidence="15" key="1">
    <citation type="journal article" date="2019" name="Int. J. Syst. Evol. Microbiol.">
        <title>The Global Catalogue of Microorganisms (GCM) 10K type strain sequencing project: providing services to taxonomists for standard genome sequencing and annotation.</title>
        <authorList>
            <consortium name="The Broad Institute Genomics Platform"/>
            <consortium name="The Broad Institute Genome Sequencing Center for Infectious Disease"/>
            <person name="Wu L."/>
            <person name="Ma J."/>
        </authorList>
    </citation>
    <scope>NUCLEOTIDE SEQUENCE [LARGE SCALE GENOMIC DNA]</scope>
    <source>
        <strain evidence="15">NBRC 105830</strain>
    </source>
</reference>
<evidence type="ECO:0000259" key="13">
    <source>
        <dbReference type="PROSITE" id="PS51846"/>
    </source>
</evidence>
<feature type="transmembrane region" description="Helical" evidence="11">
    <location>
        <begin position="59"/>
        <end position="79"/>
    </location>
</feature>
<feature type="domain" description="CBS" evidence="12">
    <location>
        <begin position="222"/>
        <end position="280"/>
    </location>
</feature>
<dbReference type="EMBL" id="BSUJ01000001">
    <property type="protein sequence ID" value="GMA21275.1"/>
    <property type="molecule type" value="Genomic_DNA"/>
</dbReference>
<dbReference type="Gene3D" id="3.30.465.10">
    <property type="match status" value="1"/>
</dbReference>
<keyword evidence="7 9" id="KW-0129">CBS domain</keyword>
<dbReference type="PANTHER" id="PTHR43099:SF6">
    <property type="entry name" value="UPF0053 PROTEIN RV1842C"/>
    <property type="match status" value="1"/>
</dbReference>
<evidence type="ECO:0000256" key="2">
    <source>
        <dbReference type="ARBA" id="ARBA00006337"/>
    </source>
</evidence>
<evidence type="ECO:0000256" key="8">
    <source>
        <dbReference type="ARBA" id="ARBA00023136"/>
    </source>
</evidence>
<dbReference type="Gene3D" id="3.10.580.10">
    <property type="entry name" value="CBS-domain"/>
    <property type="match status" value="1"/>
</dbReference>
<dbReference type="SMART" id="SM01091">
    <property type="entry name" value="CorC_HlyC"/>
    <property type="match status" value="1"/>
</dbReference>
<organism evidence="14 15">
    <name type="scientific">Arsenicicoccus piscis</name>
    <dbReference type="NCBI Taxonomy" id="673954"/>
    <lineage>
        <taxon>Bacteria</taxon>
        <taxon>Bacillati</taxon>
        <taxon>Actinomycetota</taxon>
        <taxon>Actinomycetes</taxon>
        <taxon>Micrococcales</taxon>
        <taxon>Intrasporangiaceae</taxon>
        <taxon>Arsenicicoccus</taxon>
    </lineage>
</organism>
<evidence type="ECO:0000256" key="3">
    <source>
        <dbReference type="ARBA" id="ARBA00022475"/>
    </source>
</evidence>
<dbReference type="Pfam" id="PF00571">
    <property type="entry name" value="CBS"/>
    <property type="match status" value="2"/>
</dbReference>
<accession>A0ABQ6HSQ6</accession>
<evidence type="ECO:0000256" key="9">
    <source>
        <dbReference type="PROSITE-ProRule" id="PRU00703"/>
    </source>
</evidence>
<dbReference type="InterPro" id="IPR002550">
    <property type="entry name" value="CNNM"/>
</dbReference>
<keyword evidence="8 10" id="KW-0472">Membrane</keyword>
<gene>
    <name evidence="14" type="ORF">GCM10025862_32960</name>
</gene>
<evidence type="ECO:0000256" key="1">
    <source>
        <dbReference type="ARBA" id="ARBA00004651"/>
    </source>
</evidence>
<dbReference type="SUPFAM" id="SSF56176">
    <property type="entry name" value="FAD-binding/transporter-associated domain-like"/>
    <property type="match status" value="1"/>
</dbReference>
<feature type="transmembrane region" description="Helical" evidence="11">
    <location>
        <begin position="99"/>
        <end position="120"/>
    </location>
</feature>
<evidence type="ECO:0000256" key="5">
    <source>
        <dbReference type="ARBA" id="ARBA00022737"/>
    </source>
</evidence>
<feature type="domain" description="CBS" evidence="12">
    <location>
        <begin position="286"/>
        <end position="343"/>
    </location>
</feature>
<keyword evidence="6 10" id="KW-1133">Transmembrane helix</keyword>
<comment type="similarity">
    <text evidence="2">Belongs to the UPF0053 family.</text>
</comment>
<dbReference type="RefSeq" id="WP_241441545.1">
    <property type="nucleotide sequence ID" value="NZ_BSUJ01000001.1"/>
</dbReference>
<keyword evidence="3" id="KW-1003">Cell membrane</keyword>
<proteinExistence type="inferred from homology"/>
<evidence type="ECO:0000313" key="14">
    <source>
        <dbReference type="EMBL" id="GMA21275.1"/>
    </source>
</evidence>
<dbReference type="InterPro" id="IPR005170">
    <property type="entry name" value="Transptr-assoc_dom"/>
</dbReference>
<protein>
    <submittedName>
        <fullName evidence="14">Membrane protein</fullName>
    </submittedName>
</protein>
<feature type="domain" description="CNNM transmembrane" evidence="13">
    <location>
        <begin position="1"/>
        <end position="203"/>
    </location>
</feature>
<keyword evidence="5" id="KW-0677">Repeat</keyword>
<evidence type="ECO:0000256" key="10">
    <source>
        <dbReference type="PROSITE-ProRule" id="PRU01193"/>
    </source>
</evidence>
<dbReference type="InterPro" id="IPR051676">
    <property type="entry name" value="UPF0053_domain"/>
</dbReference>
<comment type="caution">
    <text evidence="14">The sequence shown here is derived from an EMBL/GenBank/DDBJ whole genome shotgun (WGS) entry which is preliminary data.</text>
</comment>
<dbReference type="Pfam" id="PF03471">
    <property type="entry name" value="CorC_HlyC"/>
    <property type="match status" value="1"/>
</dbReference>
<evidence type="ECO:0000256" key="11">
    <source>
        <dbReference type="SAM" id="Phobius"/>
    </source>
</evidence>
<evidence type="ECO:0000256" key="4">
    <source>
        <dbReference type="ARBA" id="ARBA00022692"/>
    </source>
</evidence>
<dbReference type="SUPFAM" id="SSF54631">
    <property type="entry name" value="CBS-domain pair"/>
    <property type="match status" value="1"/>
</dbReference>
<keyword evidence="15" id="KW-1185">Reference proteome</keyword>